<evidence type="ECO:0000256" key="5">
    <source>
        <dbReference type="ARBA" id="ARBA00023242"/>
    </source>
</evidence>
<dbReference type="GO" id="GO:0005681">
    <property type="term" value="C:spliceosomal complex"/>
    <property type="evidence" value="ECO:0007669"/>
    <property type="project" value="InterPro"/>
</dbReference>
<feature type="domain" description="Matrin-type" evidence="6">
    <location>
        <begin position="55"/>
        <end position="86"/>
    </location>
</feature>
<dbReference type="Pfam" id="PF11931">
    <property type="entry name" value="SF3a60_Prp9_C"/>
    <property type="match status" value="1"/>
</dbReference>
<protein>
    <submittedName>
        <fullName evidence="7">Splicing factor 3A subunit 3 (Trinotate prediction)</fullName>
    </submittedName>
</protein>
<organism evidence="7">
    <name type="scientific">Myxobolus squamalis</name>
    <name type="common">Myxosporean</name>
    <dbReference type="NCBI Taxonomy" id="59785"/>
    <lineage>
        <taxon>Eukaryota</taxon>
        <taxon>Metazoa</taxon>
        <taxon>Cnidaria</taxon>
        <taxon>Myxozoa</taxon>
        <taxon>Myxosporea</taxon>
        <taxon>Bivalvulida</taxon>
        <taxon>Platysporina</taxon>
        <taxon>Myxobolidae</taxon>
        <taxon>Myxobolus</taxon>
    </lineage>
</organism>
<dbReference type="PROSITE" id="PS50171">
    <property type="entry name" value="ZF_MATRIN"/>
    <property type="match status" value="1"/>
</dbReference>
<evidence type="ECO:0000256" key="1">
    <source>
        <dbReference type="ARBA" id="ARBA00004123"/>
    </source>
</evidence>
<sequence>MLQEEVGPQIDDTIVSEDEDYQDKTLYNPKNLPLDFDGKPIPYWLYKLHGLNIYYNCEICGNSKYRGPKAFQRHFGEWRHAHGMRCLGIPNTAHFVNVTKIQDAYNLWDVIKNNKLKEQWNPEFDEEFEDTDGNPINKKIFDDMSRQGLL</sequence>
<dbReference type="EMBL" id="GHBR01003750">
    <property type="protein sequence ID" value="NDJ97849.1"/>
    <property type="molecule type" value="Transcribed_RNA"/>
</dbReference>
<dbReference type="AlphaFoldDB" id="A0A6B2G8C0"/>
<keyword evidence="5" id="KW-0539">Nucleus</keyword>
<evidence type="ECO:0000256" key="2">
    <source>
        <dbReference type="ARBA" id="ARBA00022723"/>
    </source>
</evidence>
<dbReference type="InterPro" id="IPR024598">
    <property type="entry name" value="SF3a60/Prp9_C"/>
</dbReference>
<keyword evidence="3" id="KW-0863">Zinc-finger</keyword>
<dbReference type="InterPro" id="IPR000690">
    <property type="entry name" value="Matrin/U1-C_Znf_C2H2"/>
</dbReference>
<proteinExistence type="predicted"/>
<keyword evidence="4" id="KW-0862">Zinc</keyword>
<comment type="subcellular location">
    <subcellularLocation>
        <location evidence="1">Nucleus</location>
    </subcellularLocation>
</comment>
<dbReference type="GO" id="GO:0008270">
    <property type="term" value="F:zinc ion binding"/>
    <property type="evidence" value="ECO:0007669"/>
    <property type="project" value="UniProtKB-KW"/>
</dbReference>
<name>A0A6B2G8C0_MYXSQ</name>
<dbReference type="PANTHER" id="PTHR12786">
    <property type="entry name" value="SPLICING FACTOR SF3A-RELATED"/>
    <property type="match status" value="1"/>
</dbReference>
<evidence type="ECO:0000256" key="3">
    <source>
        <dbReference type="ARBA" id="ARBA00022771"/>
    </source>
</evidence>
<dbReference type="GO" id="GO:0003723">
    <property type="term" value="F:RNA binding"/>
    <property type="evidence" value="ECO:0007669"/>
    <property type="project" value="InterPro"/>
</dbReference>
<evidence type="ECO:0000313" key="7">
    <source>
        <dbReference type="EMBL" id="NDJ97849.1"/>
    </source>
</evidence>
<dbReference type="GO" id="GO:0000398">
    <property type="term" value="P:mRNA splicing, via spliceosome"/>
    <property type="evidence" value="ECO:0007669"/>
    <property type="project" value="InterPro"/>
</dbReference>
<keyword evidence="2" id="KW-0479">Metal-binding</keyword>
<dbReference type="InterPro" id="IPR051421">
    <property type="entry name" value="RNA_Proc_DNA_Dmg_Regulator"/>
</dbReference>
<accession>A0A6B2G8C0</accession>
<evidence type="ECO:0000259" key="6">
    <source>
        <dbReference type="PROSITE" id="PS50171"/>
    </source>
</evidence>
<dbReference type="PANTHER" id="PTHR12786:SF2">
    <property type="entry name" value="SPLICING FACTOR 3A SUBUNIT 3"/>
    <property type="match status" value="1"/>
</dbReference>
<reference evidence="7" key="1">
    <citation type="submission" date="2018-11" db="EMBL/GenBank/DDBJ databases">
        <title>Myxobolus squamalis genome and transcriptome.</title>
        <authorList>
            <person name="Yahalomi D."/>
            <person name="Atkinson S.D."/>
            <person name="Neuhof M."/>
            <person name="Chang E.S."/>
            <person name="Philippe H."/>
            <person name="Cartwright P."/>
            <person name="Bartholomew J.L."/>
            <person name="Huchon D."/>
        </authorList>
    </citation>
    <scope>NUCLEOTIDE SEQUENCE</scope>
    <source>
        <strain evidence="7">71B08</strain>
        <tissue evidence="7">Whole</tissue>
    </source>
</reference>
<evidence type="ECO:0000256" key="4">
    <source>
        <dbReference type="ARBA" id="ARBA00022833"/>
    </source>
</evidence>